<dbReference type="GO" id="GO:0005524">
    <property type="term" value="F:ATP binding"/>
    <property type="evidence" value="ECO:0007669"/>
    <property type="project" value="UniProtKB-KW"/>
</dbReference>
<dbReference type="FunFam" id="3.40.50.300:FF:001091">
    <property type="entry name" value="Probable disease resistance protein At1g61300"/>
    <property type="match status" value="1"/>
</dbReference>
<evidence type="ECO:0000256" key="3">
    <source>
        <dbReference type="ARBA" id="ARBA00022737"/>
    </source>
</evidence>
<dbReference type="SUPFAM" id="SSF52540">
    <property type="entry name" value="P-loop containing nucleoside triphosphate hydrolases"/>
    <property type="match status" value="1"/>
</dbReference>
<evidence type="ECO:0000256" key="1">
    <source>
        <dbReference type="ARBA" id="ARBA00008894"/>
    </source>
</evidence>
<evidence type="ECO:0000256" key="2">
    <source>
        <dbReference type="ARBA" id="ARBA00022614"/>
    </source>
</evidence>
<dbReference type="InterPro" id="IPR002182">
    <property type="entry name" value="NB-ARC"/>
</dbReference>
<dbReference type="GO" id="GO:0006952">
    <property type="term" value="P:defense response"/>
    <property type="evidence" value="ECO:0007669"/>
    <property type="project" value="UniProtKB-KW"/>
</dbReference>
<dbReference type="PANTHER" id="PTHR36766:SF55">
    <property type="entry name" value="OS11G0492900 PROTEIN"/>
    <property type="match status" value="1"/>
</dbReference>
<dbReference type="GO" id="GO:0043531">
    <property type="term" value="F:ADP binding"/>
    <property type="evidence" value="ECO:0007669"/>
    <property type="project" value="InterPro"/>
</dbReference>
<dbReference type="SUPFAM" id="SSF52058">
    <property type="entry name" value="L domain-like"/>
    <property type="match status" value="1"/>
</dbReference>
<dbReference type="Proteomes" id="UP000823388">
    <property type="component" value="Chromosome 6N"/>
</dbReference>
<dbReference type="InterPro" id="IPR042197">
    <property type="entry name" value="Apaf_helical"/>
</dbReference>
<dbReference type="InterPro" id="IPR027417">
    <property type="entry name" value="P-loop_NTPase"/>
</dbReference>
<dbReference type="PANTHER" id="PTHR36766">
    <property type="entry name" value="PLANT BROAD-SPECTRUM MILDEW RESISTANCE PROTEIN RPW8"/>
    <property type="match status" value="1"/>
</dbReference>
<keyword evidence="4" id="KW-0547">Nucleotide-binding</keyword>
<evidence type="ECO:0000256" key="4">
    <source>
        <dbReference type="ARBA" id="ARBA00022741"/>
    </source>
</evidence>
<dbReference type="Gene3D" id="3.40.50.300">
    <property type="entry name" value="P-loop containing nucleotide triphosphate hydrolases"/>
    <property type="match status" value="1"/>
</dbReference>
<keyword evidence="6" id="KW-0067">ATP-binding</keyword>
<evidence type="ECO:0000313" key="12">
    <source>
        <dbReference type="Proteomes" id="UP000823388"/>
    </source>
</evidence>
<dbReference type="Pfam" id="PF23598">
    <property type="entry name" value="LRR_14"/>
    <property type="match status" value="1"/>
</dbReference>
<keyword evidence="5" id="KW-0611">Plant defense</keyword>
<gene>
    <name evidence="11" type="ORF">PVAP13_6NG149000</name>
</gene>
<keyword evidence="3" id="KW-0677">Repeat</keyword>
<comment type="caution">
    <text evidence="11">The sequence shown here is derived from an EMBL/GenBank/DDBJ whole genome shotgun (WGS) entry which is preliminary data.</text>
</comment>
<keyword evidence="12" id="KW-1185">Reference proteome</keyword>
<evidence type="ECO:0000259" key="9">
    <source>
        <dbReference type="Pfam" id="PF18052"/>
    </source>
</evidence>
<protein>
    <submittedName>
        <fullName evidence="11">Uncharacterized protein</fullName>
    </submittedName>
</protein>
<dbReference type="Gene3D" id="3.80.10.10">
    <property type="entry name" value="Ribonuclease Inhibitor"/>
    <property type="match status" value="3"/>
</dbReference>
<dbReference type="PRINTS" id="PR00364">
    <property type="entry name" value="DISEASERSIST"/>
</dbReference>
<evidence type="ECO:0000256" key="5">
    <source>
        <dbReference type="ARBA" id="ARBA00022821"/>
    </source>
</evidence>
<sequence>MVKEKASSYLLDQYKVMEGMEEQHKLLKRKLPAILDVIEDAEEQAAAKREGAKAWLDEVRIVAYKANDVLDEFKYEVLRRKAKEEGHYKALGMDVIKLFPTHNRFVFRYRMANKLRMILQQIDVLIAEMNAFRFRFKPGPPEPTNYLRRNSSDIIDPANIASRSRAYEKEEVVRALRDQVSNENLTVHPIVGMGGLGKTTLAQLIYNDPEIQKHFELRLWVCVSNNFDVDSLADRIVKENGCKANGTSAPDRLQDVVKGKRYLLILDDVWNRDEPSKWEKLKSYLQHGGSGSSVLITTHDDKVAQLMGTTKAHDLKNLEEIYIKEIIEARAFGSKQVEKRHRELVDMVGDIVKRCSGSPLAATALGLVLHTKTSKQEWEAVLNRSMICDDENGILPVLKLSYNCLPSYMRQCFAFSAITIGQKNFNELKSRSFFQDLKSVPFDEKHLRLKESKRMFCYRITCKIHDLMHDVAQSAMGKECAAIATQPRESEDALCSARHLYVSVRRPETLLNASLEKGPPASTLICDKHIEEHMKILSKHNSIRALKINRGSFLRQKYLHHLRYLDLSESDIEALPEDISILYHLQTLNLSYCEELQRLPKKLKYLPALHHLYTHGCKKLKSIPAELGHLTCLQTITYFVAGTDSSCSNVGELQNLDLSGRLGLSQLENARNNHEEVVEGLKPHDGLKALRIYSYSSSTFPRWMDTLNGMVELALCDCERIEKLPVLSQLPALQILLLKGLKNLNCLFSGGTTPLRNFKAWYGTDELQGEEPVFPKIEELEIKNCGSLPALPKAASVIVKLPGGLDFKCCSAFPELRKMSLSHSGTFDRCVLGTLEGTPGDEVIFPLLEDLSIDGCPKFTDLPEAPKLSKLAIEGIDHKVLPLVAMMLTRCDVLFSSHSSALALWTCFAQLVDLTICECDALVHWPENVLQVLVSLRKLSIQSCNKLTGQTEAFHEQSAPAPERGELLPCLEYLWIVGCASLVEVPHLPQSLKTLRIEWCSKNIESIVFGQQGDTTLTRSCETTSSTAVLKLSSTANHPFLPCLESLTIRNFRGLSQIANLPPSIKTFVISHCRSLESLGSCLGELRSLEELSLYNCKSLISLPDRPQAYSSLRVLKIQYCKKIKLLPRSLQSRLDYLDEKDLDAHYEGNVQFPCFF</sequence>
<organism evidence="11 12">
    <name type="scientific">Panicum virgatum</name>
    <name type="common">Blackwell switchgrass</name>
    <dbReference type="NCBI Taxonomy" id="38727"/>
    <lineage>
        <taxon>Eukaryota</taxon>
        <taxon>Viridiplantae</taxon>
        <taxon>Streptophyta</taxon>
        <taxon>Embryophyta</taxon>
        <taxon>Tracheophyta</taxon>
        <taxon>Spermatophyta</taxon>
        <taxon>Magnoliopsida</taxon>
        <taxon>Liliopsida</taxon>
        <taxon>Poales</taxon>
        <taxon>Poaceae</taxon>
        <taxon>PACMAD clade</taxon>
        <taxon>Panicoideae</taxon>
        <taxon>Panicodae</taxon>
        <taxon>Paniceae</taxon>
        <taxon>Panicinae</taxon>
        <taxon>Panicum</taxon>
        <taxon>Panicum sect. Hiantes</taxon>
    </lineage>
</organism>
<dbReference type="InterPro" id="IPR041118">
    <property type="entry name" value="Rx_N"/>
</dbReference>
<dbReference type="AlphaFoldDB" id="A0A8T0R1Z9"/>
<dbReference type="Gene3D" id="1.10.8.430">
    <property type="entry name" value="Helical domain of apoptotic protease-activating factors"/>
    <property type="match status" value="1"/>
</dbReference>
<evidence type="ECO:0000313" key="11">
    <source>
        <dbReference type="EMBL" id="KAG2579178.1"/>
    </source>
</evidence>
<name>A0A8T0R1Z9_PANVG</name>
<proteinExistence type="inferred from homology"/>
<dbReference type="GO" id="GO:0051707">
    <property type="term" value="P:response to other organism"/>
    <property type="evidence" value="ECO:0007669"/>
    <property type="project" value="UniProtKB-ARBA"/>
</dbReference>
<dbReference type="Pfam" id="PF18052">
    <property type="entry name" value="Rx_N"/>
    <property type="match status" value="1"/>
</dbReference>
<evidence type="ECO:0000259" key="10">
    <source>
        <dbReference type="Pfam" id="PF23598"/>
    </source>
</evidence>
<dbReference type="Pfam" id="PF00931">
    <property type="entry name" value="NB-ARC"/>
    <property type="match status" value="1"/>
</dbReference>
<dbReference type="Gene3D" id="1.20.5.4130">
    <property type="match status" value="1"/>
</dbReference>
<feature type="domain" description="Disease resistance N-terminal" evidence="9">
    <location>
        <begin position="4"/>
        <end position="84"/>
    </location>
</feature>
<dbReference type="EMBL" id="CM029048">
    <property type="protein sequence ID" value="KAG2579178.1"/>
    <property type="molecule type" value="Genomic_DNA"/>
</dbReference>
<reference evidence="11" key="1">
    <citation type="submission" date="2020-05" db="EMBL/GenBank/DDBJ databases">
        <title>WGS assembly of Panicum virgatum.</title>
        <authorList>
            <person name="Lovell J.T."/>
            <person name="Jenkins J."/>
            <person name="Shu S."/>
            <person name="Juenger T.E."/>
            <person name="Schmutz J."/>
        </authorList>
    </citation>
    <scope>NUCLEOTIDE SEQUENCE</scope>
    <source>
        <strain evidence="11">AP13</strain>
    </source>
</reference>
<accession>A0A8T0R1Z9</accession>
<evidence type="ECO:0000256" key="7">
    <source>
        <dbReference type="ARBA" id="ARBA00023054"/>
    </source>
</evidence>
<feature type="domain" description="Disease resistance R13L4/SHOC-2-like LRR" evidence="10">
    <location>
        <begin position="557"/>
        <end position="735"/>
    </location>
</feature>
<comment type="similarity">
    <text evidence="1">Belongs to the disease resistance NB-LRR family.</text>
</comment>
<feature type="domain" description="NB-ARC" evidence="8">
    <location>
        <begin position="170"/>
        <end position="320"/>
    </location>
</feature>
<dbReference type="SUPFAM" id="SSF52047">
    <property type="entry name" value="RNI-like"/>
    <property type="match status" value="1"/>
</dbReference>
<keyword evidence="2" id="KW-0433">Leucine-rich repeat</keyword>
<evidence type="ECO:0000256" key="6">
    <source>
        <dbReference type="ARBA" id="ARBA00022840"/>
    </source>
</evidence>
<keyword evidence="7" id="KW-0175">Coiled coil</keyword>
<dbReference type="InterPro" id="IPR032675">
    <property type="entry name" value="LRR_dom_sf"/>
</dbReference>
<evidence type="ECO:0000259" key="8">
    <source>
        <dbReference type="Pfam" id="PF00931"/>
    </source>
</evidence>
<dbReference type="InterPro" id="IPR055414">
    <property type="entry name" value="LRR_R13L4/SHOC2-like"/>
</dbReference>